<dbReference type="NCBIfam" id="TIGR00231">
    <property type="entry name" value="small_GTP"/>
    <property type="match status" value="2"/>
</dbReference>
<comment type="similarity">
    <text evidence="1 7">Belongs to the TRAFAC class TrmE-Era-EngA-EngB-Septin-like GTPase superfamily. EngA (Der) GTPase family.</text>
</comment>
<dbReference type="InterPro" id="IPR005225">
    <property type="entry name" value="Small_GTP-bd"/>
</dbReference>
<dbReference type="SUPFAM" id="SSF52540">
    <property type="entry name" value="P-loop containing nucleoside triphosphate hydrolases"/>
    <property type="match status" value="2"/>
</dbReference>
<dbReference type="InterPro" id="IPR032859">
    <property type="entry name" value="KH_dom-like"/>
</dbReference>
<sequence>MKYPKVVIVGKPNVGKSTLFNRLCGRKIAIVTDIAGTTRDRKEYLVDFDDLNFLLIDTAGWENEHKKHQMKPLMMSQTQEGIKDADIIIFMVEAKNPLASNDLEFAGLVRKSNKKVILVVNKSESKVALSANDFMPLGFGEAVYIAAEHSLGLDSLYNALSAELKNFLSVKDGREHEKLLLAIVGRPNAGKSTIFNQLLGFQRSITSEEAGTTRDAISYDINFNDTPISLIDTAGLRKKNKVHEEVEKLSNAQTITTIRRANVVALIVDAAQGFEQQDLAIAQMVINEGKGLFLVFNKHDLIKDKKKLKDDIEYLFAHSLTAIMNIPILHTNALAGVSVERIISTAFEVKQSWEKTLTTSVLNKWLEASISNHQPSFTNDGRRIKLKYITQIKSRPPTFKVFVNFPASVSKHYERYLNHDLQKHFNFVGTPIRIIFSKTKNPYEANAQ</sequence>
<comment type="function">
    <text evidence="7">GTPase that plays an essential role in the late steps of ribosome biogenesis.</text>
</comment>
<dbReference type="GO" id="GO:0042254">
    <property type="term" value="P:ribosome biogenesis"/>
    <property type="evidence" value="ECO:0007669"/>
    <property type="project" value="UniProtKB-KW"/>
</dbReference>
<dbReference type="Pfam" id="PF14714">
    <property type="entry name" value="KH_dom-like"/>
    <property type="match status" value="1"/>
</dbReference>
<evidence type="ECO:0000313" key="9">
    <source>
        <dbReference type="EMBL" id="CAG7588881.1"/>
    </source>
</evidence>
<dbReference type="Pfam" id="PF01926">
    <property type="entry name" value="MMR_HSR1"/>
    <property type="match status" value="2"/>
</dbReference>
<dbReference type="InterPro" id="IPR031166">
    <property type="entry name" value="G_ENGA"/>
</dbReference>
<organism evidence="9 10">
    <name type="scientific">Hyalomma marginatum</name>
    <dbReference type="NCBI Taxonomy" id="34627"/>
    <lineage>
        <taxon>Eukaryota</taxon>
        <taxon>Metazoa</taxon>
        <taxon>Ecdysozoa</taxon>
        <taxon>Arthropoda</taxon>
        <taxon>Chelicerata</taxon>
        <taxon>Arachnida</taxon>
        <taxon>Acari</taxon>
        <taxon>Parasitiformes</taxon>
        <taxon>Ixodida</taxon>
        <taxon>Ixodoidea</taxon>
        <taxon>Ixodidae</taxon>
        <taxon>Hyalomminae</taxon>
        <taxon>Hyalomma</taxon>
    </lineage>
</organism>
<protein>
    <recommendedName>
        <fullName evidence="2 7">GTPase Der</fullName>
    </recommendedName>
</protein>
<dbReference type="NCBIfam" id="TIGR03594">
    <property type="entry name" value="GTPase_EngA"/>
    <property type="match status" value="1"/>
</dbReference>
<dbReference type="InterPro" id="IPR027417">
    <property type="entry name" value="P-loop_NTPase"/>
</dbReference>
<evidence type="ECO:0000313" key="10">
    <source>
        <dbReference type="Proteomes" id="UP000837675"/>
    </source>
</evidence>
<accession>A0A8S4C494</accession>
<keyword evidence="10" id="KW-1185">Reference proteome</keyword>
<evidence type="ECO:0000256" key="6">
    <source>
        <dbReference type="ARBA" id="ARBA00023134"/>
    </source>
</evidence>
<dbReference type="PROSITE" id="PS51712">
    <property type="entry name" value="G_ENGA"/>
    <property type="match status" value="1"/>
</dbReference>
<dbReference type="Gene3D" id="3.40.50.300">
    <property type="entry name" value="P-loop containing nucleotide triphosphate hydrolases"/>
    <property type="match status" value="2"/>
</dbReference>
<dbReference type="PANTHER" id="PTHR43834">
    <property type="entry name" value="GTPASE DER"/>
    <property type="match status" value="1"/>
</dbReference>
<dbReference type="HAMAP" id="MF_00195">
    <property type="entry name" value="GTPase_Der"/>
    <property type="match status" value="1"/>
</dbReference>
<dbReference type="FunFam" id="3.30.300.20:FF:000004">
    <property type="entry name" value="GTPase Der"/>
    <property type="match status" value="1"/>
</dbReference>
<dbReference type="AlphaFoldDB" id="A0A8S4C494"/>
<feature type="domain" description="EngA-type G" evidence="8">
    <location>
        <begin position="179"/>
        <end position="354"/>
    </location>
</feature>
<keyword evidence="4 7" id="KW-0677">Repeat</keyword>
<dbReference type="PANTHER" id="PTHR43834:SF6">
    <property type="entry name" value="GTPASE DER"/>
    <property type="match status" value="1"/>
</dbReference>
<proteinExistence type="inferred from homology"/>
<reference evidence="9" key="1">
    <citation type="submission" date="2021-06" db="EMBL/GenBank/DDBJ databases">
        <authorList>
            <person name="Nardi T."/>
            <person name="Nardi T."/>
        </authorList>
    </citation>
    <scope>NUCLEOTIDE SEQUENCE</scope>
</reference>
<dbReference type="InterPro" id="IPR016484">
    <property type="entry name" value="GTPase_Der"/>
</dbReference>
<evidence type="ECO:0000256" key="2">
    <source>
        <dbReference type="ARBA" id="ARBA00020953"/>
    </source>
</evidence>
<dbReference type="GO" id="GO:0005525">
    <property type="term" value="F:GTP binding"/>
    <property type="evidence" value="ECO:0007669"/>
    <property type="project" value="UniProtKB-KW"/>
</dbReference>
<dbReference type="Gene3D" id="3.30.300.20">
    <property type="match status" value="1"/>
</dbReference>
<evidence type="ECO:0000256" key="3">
    <source>
        <dbReference type="ARBA" id="ARBA00022517"/>
    </source>
</evidence>
<keyword evidence="6 7" id="KW-0342">GTP-binding</keyword>
<dbReference type="EMBL" id="CAJVAF010000013">
    <property type="protein sequence ID" value="CAG7588881.1"/>
    <property type="molecule type" value="Genomic_DNA"/>
</dbReference>
<name>A0A8S4C494_9ACAR</name>
<keyword evidence="5 7" id="KW-0547">Nucleotide-binding</keyword>
<evidence type="ECO:0000256" key="7">
    <source>
        <dbReference type="RuleBase" id="RU004481"/>
    </source>
</evidence>
<dbReference type="PIRSF" id="PIRSF006485">
    <property type="entry name" value="GTP-binding_EngA"/>
    <property type="match status" value="1"/>
</dbReference>
<dbReference type="InterPro" id="IPR015946">
    <property type="entry name" value="KH_dom-like_a/b"/>
</dbReference>
<comment type="caution">
    <text evidence="9">The sequence shown here is derived from an EMBL/GenBank/DDBJ whole genome shotgun (WGS) entry which is preliminary data.</text>
</comment>
<dbReference type="Proteomes" id="UP000837675">
    <property type="component" value="Unassembled WGS sequence"/>
</dbReference>
<gene>
    <name evidence="9" type="ORF">MHYMCMPASI_00057</name>
</gene>
<keyword evidence="3" id="KW-0690">Ribosome biogenesis</keyword>
<dbReference type="CDD" id="cd01894">
    <property type="entry name" value="EngA1"/>
    <property type="match status" value="1"/>
</dbReference>
<dbReference type="InterPro" id="IPR006073">
    <property type="entry name" value="GTP-bd"/>
</dbReference>
<evidence type="ECO:0000256" key="4">
    <source>
        <dbReference type="ARBA" id="ARBA00022737"/>
    </source>
</evidence>
<evidence type="ECO:0000259" key="8">
    <source>
        <dbReference type="PROSITE" id="PS51712"/>
    </source>
</evidence>
<evidence type="ECO:0000256" key="1">
    <source>
        <dbReference type="ARBA" id="ARBA00008279"/>
    </source>
</evidence>
<dbReference type="PRINTS" id="PR00326">
    <property type="entry name" value="GTP1OBG"/>
</dbReference>
<evidence type="ECO:0000256" key="5">
    <source>
        <dbReference type="ARBA" id="ARBA00022741"/>
    </source>
</evidence>